<evidence type="ECO:0000313" key="1">
    <source>
        <dbReference type="EMBL" id="KAK7877844.1"/>
    </source>
</evidence>
<comment type="caution">
    <text evidence="1">The sequence shown here is derived from an EMBL/GenBank/DDBJ whole genome shotgun (WGS) entry which is preliminary data.</text>
</comment>
<sequence>MGSDCGPGGSQSRAVWCAHVDGWTTLHTNCEQSVRPSNQRNCFRVCDWHRDLYGWSLGAWNSCVPVVSRSLDAPPALPCSGGEEGLQTREVRCVLKSDESSTEDSICEYFEPKPRLEQACLIPCPQDCVVSEYSPGPPALKPAAWASEIGQESPLWDIQVGFQRREVVCVHRNGSTVAKHQQCLEYDGIFPKPYPAVVQSQPEQTRAAVSQKRAAAAADAILCNLTVFCSHGEKYTGNVKSTSLVVSSVSEIKDDVRWSSPPLL</sequence>
<evidence type="ECO:0008006" key="3">
    <source>
        <dbReference type="Google" id="ProtNLM"/>
    </source>
</evidence>
<protein>
    <recommendedName>
        <fullName evidence="3">Thrombospondin type 1 domain containing 7A</fullName>
    </recommendedName>
</protein>
<organism evidence="1 2">
    <name type="scientific">Mugilogobius chulae</name>
    <name type="common">yellowstripe goby</name>
    <dbReference type="NCBI Taxonomy" id="88201"/>
    <lineage>
        <taxon>Eukaryota</taxon>
        <taxon>Metazoa</taxon>
        <taxon>Chordata</taxon>
        <taxon>Craniata</taxon>
        <taxon>Vertebrata</taxon>
        <taxon>Euteleostomi</taxon>
        <taxon>Actinopterygii</taxon>
        <taxon>Neopterygii</taxon>
        <taxon>Teleostei</taxon>
        <taxon>Neoteleostei</taxon>
        <taxon>Acanthomorphata</taxon>
        <taxon>Gobiaria</taxon>
        <taxon>Gobiiformes</taxon>
        <taxon>Gobioidei</taxon>
        <taxon>Gobiidae</taxon>
        <taxon>Gobionellinae</taxon>
        <taxon>Mugilogobius</taxon>
    </lineage>
</organism>
<evidence type="ECO:0000313" key="2">
    <source>
        <dbReference type="Proteomes" id="UP001460270"/>
    </source>
</evidence>
<dbReference type="PANTHER" id="PTHR11311">
    <property type="entry name" value="SPONDIN"/>
    <property type="match status" value="1"/>
</dbReference>
<dbReference type="InterPro" id="IPR051418">
    <property type="entry name" value="Spondin/Thrombospondin_T1"/>
</dbReference>
<gene>
    <name evidence="1" type="ORF">WMY93_031484</name>
</gene>
<keyword evidence="2" id="KW-1185">Reference proteome</keyword>
<proteinExistence type="predicted"/>
<dbReference type="Proteomes" id="UP001460270">
    <property type="component" value="Unassembled WGS sequence"/>
</dbReference>
<name>A0AAW0MFT7_9GOBI</name>
<accession>A0AAW0MFT7</accession>
<reference evidence="2" key="1">
    <citation type="submission" date="2024-04" db="EMBL/GenBank/DDBJ databases">
        <title>Salinicola lusitanus LLJ914,a marine bacterium isolated from the Okinawa Trough.</title>
        <authorList>
            <person name="Li J."/>
        </authorList>
    </citation>
    <scope>NUCLEOTIDE SEQUENCE [LARGE SCALE GENOMIC DNA]</scope>
</reference>
<dbReference type="GO" id="GO:0005886">
    <property type="term" value="C:plasma membrane"/>
    <property type="evidence" value="ECO:0007669"/>
    <property type="project" value="TreeGrafter"/>
</dbReference>
<dbReference type="GO" id="GO:0030036">
    <property type="term" value="P:actin cytoskeleton organization"/>
    <property type="evidence" value="ECO:0007669"/>
    <property type="project" value="TreeGrafter"/>
</dbReference>
<dbReference type="EMBL" id="JBBPFD010000669">
    <property type="protein sequence ID" value="KAK7877844.1"/>
    <property type="molecule type" value="Genomic_DNA"/>
</dbReference>
<dbReference type="PANTHER" id="PTHR11311:SF29">
    <property type="entry name" value="THROMBOSPONDIN TYPE-1 DOMAIN-CONTAINING PROTEIN 7A ISOFORM X1"/>
    <property type="match status" value="1"/>
</dbReference>
<dbReference type="AlphaFoldDB" id="A0AAW0MFT7"/>